<evidence type="ECO:0000256" key="2">
    <source>
        <dbReference type="ARBA" id="ARBA00023015"/>
    </source>
</evidence>
<dbReference type="Gene3D" id="1.10.10.10">
    <property type="entry name" value="Winged helix-like DNA-binding domain superfamily/Winged helix DNA-binding domain"/>
    <property type="match status" value="1"/>
</dbReference>
<evidence type="ECO:0000259" key="5">
    <source>
        <dbReference type="Pfam" id="PF04542"/>
    </source>
</evidence>
<dbReference type="NCBIfam" id="TIGR02937">
    <property type="entry name" value="sigma70-ECF"/>
    <property type="match status" value="1"/>
</dbReference>
<dbReference type="SUPFAM" id="SSF88659">
    <property type="entry name" value="Sigma3 and sigma4 domains of RNA polymerase sigma factors"/>
    <property type="match status" value="1"/>
</dbReference>
<dbReference type="InterPro" id="IPR007627">
    <property type="entry name" value="RNA_pol_sigma70_r2"/>
</dbReference>
<dbReference type="InterPro" id="IPR013325">
    <property type="entry name" value="RNA_pol_sigma_r2"/>
</dbReference>
<evidence type="ECO:0000256" key="4">
    <source>
        <dbReference type="ARBA" id="ARBA00023163"/>
    </source>
</evidence>
<protein>
    <recommendedName>
        <fullName evidence="5">RNA polymerase sigma-70 region 2 domain-containing protein</fullName>
    </recommendedName>
</protein>
<organism evidence="6 7">
    <name type="scientific">Haloferula sargassicola</name>
    <dbReference type="NCBI Taxonomy" id="490096"/>
    <lineage>
        <taxon>Bacteria</taxon>
        <taxon>Pseudomonadati</taxon>
        <taxon>Verrucomicrobiota</taxon>
        <taxon>Verrucomicrobiia</taxon>
        <taxon>Verrucomicrobiales</taxon>
        <taxon>Verrucomicrobiaceae</taxon>
        <taxon>Haloferula</taxon>
    </lineage>
</organism>
<sequence length="238" mass="26918">MSEARSDLFLTTRWTLVGQAAGSGGDSAKEALGSLFAIYWKPLYRFARRMGNSAPDAEDLVQGFFAHLLEGGGLERVDPDRGRFRAFLLASLKHFATNVWRRDHARKRGGFTPHLSLDWRDAETGLGLQAEDARSPDRWFDREWALALLDKVLDDLRREEPEFERWKSFLSLGRDRLSYAEVAAGFGMSEGAARVAVHRLRKRYRQRVREEIAGTLQDPAMVDDEMAALFAALADDLS</sequence>
<dbReference type="InterPro" id="IPR039425">
    <property type="entry name" value="RNA_pol_sigma-70-like"/>
</dbReference>
<dbReference type="Pfam" id="PF04542">
    <property type="entry name" value="Sigma70_r2"/>
    <property type="match status" value="1"/>
</dbReference>
<keyword evidence="7" id="KW-1185">Reference proteome</keyword>
<comment type="similarity">
    <text evidence="1">Belongs to the sigma-70 factor family. ECF subfamily.</text>
</comment>
<evidence type="ECO:0000256" key="1">
    <source>
        <dbReference type="ARBA" id="ARBA00010641"/>
    </source>
</evidence>
<dbReference type="RefSeq" id="WP_353568838.1">
    <property type="nucleotide sequence ID" value="NZ_BAABRI010000033.1"/>
</dbReference>
<evidence type="ECO:0000313" key="7">
    <source>
        <dbReference type="Proteomes" id="UP001476282"/>
    </source>
</evidence>
<dbReference type="InterPro" id="IPR014284">
    <property type="entry name" value="RNA_pol_sigma-70_dom"/>
</dbReference>
<evidence type="ECO:0000313" key="6">
    <source>
        <dbReference type="EMBL" id="GAA5484733.1"/>
    </source>
</evidence>
<accession>A0ABP9UT77</accession>
<dbReference type="InterPro" id="IPR036388">
    <property type="entry name" value="WH-like_DNA-bd_sf"/>
</dbReference>
<reference evidence="6 7" key="1">
    <citation type="submission" date="2024-02" db="EMBL/GenBank/DDBJ databases">
        <title>Haloferula sargassicola NBRC 104335.</title>
        <authorList>
            <person name="Ichikawa N."/>
            <person name="Katano-Makiyama Y."/>
            <person name="Hidaka K."/>
        </authorList>
    </citation>
    <scope>NUCLEOTIDE SEQUENCE [LARGE SCALE GENOMIC DNA]</scope>
    <source>
        <strain evidence="6 7">NBRC 104335</strain>
    </source>
</reference>
<proteinExistence type="inferred from homology"/>
<keyword evidence="4" id="KW-0804">Transcription</keyword>
<dbReference type="EMBL" id="BAABRI010000033">
    <property type="protein sequence ID" value="GAA5484733.1"/>
    <property type="molecule type" value="Genomic_DNA"/>
</dbReference>
<evidence type="ECO:0000256" key="3">
    <source>
        <dbReference type="ARBA" id="ARBA00023082"/>
    </source>
</evidence>
<keyword evidence="3" id="KW-0731">Sigma factor</keyword>
<dbReference type="PANTHER" id="PTHR43133">
    <property type="entry name" value="RNA POLYMERASE ECF-TYPE SIGMA FACTO"/>
    <property type="match status" value="1"/>
</dbReference>
<dbReference type="SUPFAM" id="SSF88946">
    <property type="entry name" value="Sigma2 domain of RNA polymerase sigma factors"/>
    <property type="match status" value="1"/>
</dbReference>
<keyword evidence="2" id="KW-0805">Transcription regulation</keyword>
<dbReference type="Proteomes" id="UP001476282">
    <property type="component" value="Unassembled WGS sequence"/>
</dbReference>
<dbReference type="InterPro" id="IPR013324">
    <property type="entry name" value="RNA_pol_sigma_r3/r4-like"/>
</dbReference>
<dbReference type="Gene3D" id="1.10.1740.10">
    <property type="match status" value="1"/>
</dbReference>
<name>A0ABP9UT77_9BACT</name>
<feature type="domain" description="RNA polymerase sigma-70 region 2" evidence="5">
    <location>
        <begin position="39"/>
        <end position="103"/>
    </location>
</feature>
<comment type="caution">
    <text evidence="6">The sequence shown here is derived from an EMBL/GenBank/DDBJ whole genome shotgun (WGS) entry which is preliminary data.</text>
</comment>
<dbReference type="PANTHER" id="PTHR43133:SF51">
    <property type="entry name" value="RNA POLYMERASE SIGMA FACTOR"/>
    <property type="match status" value="1"/>
</dbReference>
<gene>
    <name evidence="6" type="ORF">Hsar01_03979</name>
</gene>